<keyword evidence="3" id="KW-1185">Reference proteome</keyword>
<name>A0A183GRX3_HELPZ</name>
<evidence type="ECO:0000313" key="2">
    <source>
        <dbReference type="EMBL" id="VDP51346.1"/>
    </source>
</evidence>
<protein>
    <submittedName>
        <fullName evidence="4">CBP80/20-dependent translation initiation factor</fullName>
    </submittedName>
</protein>
<evidence type="ECO:0000313" key="4">
    <source>
        <dbReference type="WBParaSite" id="HPBE_0002544301-mRNA-1"/>
    </source>
</evidence>
<dbReference type="EMBL" id="UZAH01037920">
    <property type="protein sequence ID" value="VDP51346.1"/>
    <property type="molecule type" value="Genomic_DNA"/>
</dbReference>
<evidence type="ECO:0000256" key="1">
    <source>
        <dbReference type="SAM" id="MobiDB-lite"/>
    </source>
</evidence>
<feature type="region of interest" description="Disordered" evidence="1">
    <location>
        <begin position="44"/>
        <end position="87"/>
    </location>
</feature>
<feature type="compositionally biased region" description="Acidic residues" evidence="1">
    <location>
        <begin position="55"/>
        <end position="70"/>
    </location>
</feature>
<dbReference type="WBParaSite" id="HPBE_0002544301-mRNA-1">
    <property type="protein sequence ID" value="HPBE_0002544301-mRNA-1"/>
    <property type="gene ID" value="HPBE_0002544301"/>
</dbReference>
<organism evidence="3 4">
    <name type="scientific">Heligmosomoides polygyrus</name>
    <name type="common">Parasitic roundworm</name>
    <dbReference type="NCBI Taxonomy" id="6339"/>
    <lineage>
        <taxon>Eukaryota</taxon>
        <taxon>Metazoa</taxon>
        <taxon>Ecdysozoa</taxon>
        <taxon>Nematoda</taxon>
        <taxon>Chromadorea</taxon>
        <taxon>Rhabditida</taxon>
        <taxon>Rhabditina</taxon>
        <taxon>Rhabditomorpha</taxon>
        <taxon>Strongyloidea</taxon>
        <taxon>Heligmosomidae</taxon>
        <taxon>Heligmosomoides</taxon>
    </lineage>
</organism>
<sequence length="168" mass="19124">MERLHAAHNFLVDFIGAHDDNDAPCAKRRCDKISAQLKRFTISGDDDRNGRLDMDTDSEDDQSSNDDLDDDHITGGVVEEPAEDEQSTKLHLNDCLQRYLEHMKQSKDLTLPSRGVIRGNELIVWRPLPELRDPFSDPSMKGRIQEVDSAEDTGEGMFSPRPRFWLSV</sequence>
<accession>A0A183GRX3</accession>
<dbReference type="Proteomes" id="UP000050761">
    <property type="component" value="Unassembled WGS sequence"/>
</dbReference>
<evidence type="ECO:0000313" key="3">
    <source>
        <dbReference type="Proteomes" id="UP000050761"/>
    </source>
</evidence>
<dbReference type="AlphaFoldDB" id="A0A183GRX3"/>
<accession>A0A3P8I6R5</accession>
<proteinExistence type="predicted"/>
<feature type="compositionally biased region" description="Basic and acidic residues" evidence="1">
    <location>
        <begin position="45"/>
        <end position="54"/>
    </location>
</feature>
<dbReference type="OrthoDB" id="5840954at2759"/>
<gene>
    <name evidence="2" type="ORF">HPBE_LOCUS25442</name>
</gene>
<reference evidence="2 3" key="1">
    <citation type="submission" date="2018-11" db="EMBL/GenBank/DDBJ databases">
        <authorList>
            <consortium name="Pathogen Informatics"/>
        </authorList>
    </citation>
    <scope>NUCLEOTIDE SEQUENCE [LARGE SCALE GENOMIC DNA]</scope>
</reference>
<reference evidence="4" key="2">
    <citation type="submission" date="2019-09" db="UniProtKB">
        <authorList>
            <consortium name="WormBaseParasite"/>
        </authorList>
    </citation>
    <scope>IDENTIFICATION</scope>
</reference>